<name>F9WTA5_TRYVY</name>
<gene>
    <name evidence="2" type="ORF">TvY486_0036700</name>
</gene>
<dbReference type="EMBL" id="CAEX01006332">
    <property type="protein sequence ID" value="CCD20798.1"/>
    <property type="molecule type" value="Genomic_DNA"/>
</dbReference>
<evidence type="ECO:0000256" key="1">
    <source>
        <dbReference type="SAM" id="MobiDB-lite"/>
    </source>
</evidence>
<accession>F9WTA5</accession>
<keyword evidence="3" id="KW-1185">Reference proteome</keyword>
<dbReference type="Proteomes" id="UP000009027">
    <property type="component" value="Unassembled WGS sequence"/>
</dbReference>
<sequence>MDGNFTLGHKNVVRNDEKITNARETFEWFINDFSSCSDMTPGASSGNDGDAKDDEDDGSDYYDLEVDDSDAVDTDNCGVDNDGTADRTLRLSEGTAVRMYGDLVHLNNSKIHFWDEVAHDARCAIRGVNVSTRISQKGSRGILTQNMWRQGVVNLTDIIRRNCTRAGDSENRVGASLEACCSLRRGICGMSEVFGRSGLGDELGLTDNFEFRESMFGYGCKNIMEVCASFPDCSRRETGLSDELISASAALHKLECTATNSAVGWLRLRFDMALDFVKSQFTLALNSLNEAESQVKEALLKAVSEARETLCTWNTFLLKEVPAVDELKKWIDVTKGEAGEVRKKFSLSAEKVSLATSKISEVMESVDKVMPSVKESTQQVRVAYGQTPERCKSASVAVATAVSLVEKASVAAHLLSERHQKFEMLMNERSVWLEKVHKEIIDGLGNAFVKYESEMFSKCKYMPNLTVPGTPIGDVDVLLSALVKVGSYGNTNGVEAVLSECKNQQLELNNVMGDVRAAAGNSIREATEVSQRSDAALASAKGVLIELLGKQKTQLCATVLRLEEMGKKTTELRQRAVLMRDSAARHHKRATEAEERANKVGTHVESSLESLSIVRDECNRVKATSSDVDNAVLAIIRQAEAATQRSERQIKTINDAFSKAIRNITGDSIKENEKICGSSNAYTIKTELRHVLESILSLASLHSVTDLQAKIDNMQQSVEDVRRLRNAVKKHADAAVVAALKAQQEEDNRTACVPLFEHFLHVLE</sequence>
<evidence type="ECO:0000313" key="3">
    <source>
        <dbReference type="Proteomes" id="UP000009027"/>
    </source>
</evidence>
<dbReference type="VEuPathDB" id="TriTrypDB:TvY486_0036700"/>
<organism evidence="2 3">
    <name type="scientific">Trypanosoma vivax (strain Y486)</name>
    <dbReference type="NCBI Taxonomy" id="1055687"/>
    <lineage>
        <taxon>Eukaryota</taxon>
        <taxon>Discoba</taxon>
        <taxon>Euglenozoa</taxon>
        <taxon>Kinetoplastea</taxon>
        <taxon>Metakinetoplastina</taxon>
        <taxon>Trypanosomatida</taxon>
        <taxon>Trypanosomatidae</taxon>
        <taxon>Trypanosoma</taxon>
        <taxon>Duttonella</taxon>
    </lineage>
</organism>
<feature type="region of interest" description="Disordered" evidence="1">
    <location>
        <begin position="40"/>
        <end position="65"/>
    </location>
</feature>
<feature type="compositionally biased region" description="Acidic residues" evidence="1">
    <location>
        <begin position="51"/>
        <end position="65"/>
    </location>
</feature>
<proteinExistence type="predicted"/>
<dbReference type="AlphaFoldDB" id="F9WTA5"/>
<protein>
    <submittedName>
        <fullName evidence="2">Uncharacterized protein</fullName>
    </submittedName>
</protein>
<reference evidence="2 3" key="1">
    <citation type="journal article" date="2012" name="Proc. Natl. Acad. Sci. U.S.A.">
        <title>Antigenic diversity is generated by distinct evolutionary mechanisms in African trypanosome species.</title>
        <authorList>
            <person name="Jackson A.P."/>
            <person name="Berry A."/>
            <person name="Aslett M."/>
            <person name="Allison H.C."/>
            <person name="Burton P."/>
            <person name="Vavrova-Anderson J."/>
            <person name="Brown R."/>
            <person name="Browne H."/>
            <person name="Corton N."/>
            <person name="Hauser H."/>
            <person name="Gamble J."/>
            <person name="Gilderthorp R."/>
            <person name="Marcello L."/>
            <person name="McQuillan J."/>
            <person name="Otto T.D."/>
            <person name="Quail M.A."/>
            <person name="Sanders M.J."/>
            <person name="van Tonder A."/>
            <person name="Ginger M.L."/>
            <person name="Field M.C."/>
            <person name="Barry J.D."/>
            <person name="Hertz-Fowler C."/>
            <person name="Berriman M."/>
        </authorList>
    </citation>
    <scope>NUCLEOTIDE SEQUENCE</scope>
    <source>
        <strain evidence="2 3">Y486</strain>
    </source>
</reference>
<evidence type="ECO:0000313" key="2">
    <source>
        <dbReference type="EMBL" id="CCD20798.1"/>
    </source>
</evidence>